<dbReference type="InterPro" id="IPR000212">
    <property type="entry name" value="DNA_helicase_UvrD/REP"/>
</dbReference>
<evidence type="ECO:0000256" key="2">
    <source>
        <dbReference type="ARBA" id="ARBA00022801"/>
    </source>
</evidence>
<keyword evidence="3 6" id="KW-0347">Helicase</keyword>
<gene>
    <name evidence="8" type="ORF">J9317_17415</name>
</gene>
<evidence type="ECO:0000256" key="4">
    <source>
        <dbReference type="ARBA" id="ARBA00022840"/>
    </source>
</evidence>
<dbReference type="Pfam" id="PF00580">
    <property type="entry name" value="UvrD-helicase"/>
    <property type="match status" value="1"/>
</dbReference>
<dbReference type="Gene3D" id="1.10.10.160">
    <property type="match status" value="1"/>
</dbReference>
<reference evidence="8 9" key="1">
    <citation type="submission" date="2021-04" db="EMBL/GenBank/DDBJ databases">
        <title>Metabacillus sp. strain KIGAM252 whole genome sequence.</title>
        <authorList>
            <person name="Seo M.-J."/>
            <person name="Cho E.-S."/>
            <person name="Hwang C.Y."/>
            <person name="Yoon D.J."/>
        </authorList>
    </citation>
    <scope>NUCLEOTIDE SEQUENCE [LARGE SCALE GENOMIC DNA]</scope>
    <source>
        <strain evidence="8 9">KIGAM252</strain>
    </source>
</reference>
<keyword evidence="1 6" id="KW-0547">Nucleotide-binding</keyword>
<evidence type="ECO:0000259" key="7">
    <source>
        <dbReference type="PROSITE" id="PS51198"/>
    </source>
</evidence>
<sequence>MNEITSLLLPDGCDFSDSQKEVITFDKSANIVAGPGTGKTTVLIAKCAYILKENIYSNRGICLITHTNVAVDEIRLGLKKVGVYNIEHPNFIGTIQEFFNTYFAKKAYHYINGDKQIRVLDDDEYEAIYFNIFEQYKPYNYNYRTPRLKNMKPSLVISNEGTLSIESHAKNSYRREFEESIIRMFEMGILTNHQCLELSKWYIEKYKEQLQEAIKNRFNYVFLDEAQDTNELQYEMLNNLFLNSNVIYQKFGDPYQALYNIFEGNNDVWVPSSELEVPKREIAQTSRFGSSVSNIVKNVCVERYDSFESSEAVVSFPPYYIIYEDENDLLVKYRGLISLCEDESESFFYSQKKDAIVAPLHADLENLFTSYVRPSVNTGNREGRIRKTYNYLLKLIAKETDTSFKEIRIMVNENSLYKEKMGICIKEMMQSNSKTYLVKNNLEEILSILTNHEKVSFTCVNVDKQIQYLQQSLSHEEWGNMSEKELEFYIGTIHSVKGETHRSTLLLLDTEFREFSRDGTLLQRRHIFDLLSQYLIGNHKNPYLISDFSERDETIKALKFGYVALSRPTHLATIAIPARLISGSDEILSRLDKDGWTNYESGIEQYQ</sequence>
<organism evidence="8 9">
    <name type="scientific">Metabacillus flavus</name>
    <dbReference type="NCBI Taxonomy" id="2823519"/>
    <lineage>
        <taxon>Bacteria</taxon>
        <taxon>Bacillati</taxon>
        <taxon>Bacillota</taxon>
        <taxon>Bacilli</taxon>
        <taxon>Bacillales</taxon>
        <taxon>Bacillaceae</taxon>
        <taxon>Metabacillus</taxon>
    </lineage>
</organism>
<dbReference type="InterPro" id="IPR013986">
    <property type="entry name" value="DExx_box_DNA_helicase_dom_sf"/>
</dbReference>
<feature type="binding site" evidence="6">
    <location>
        <begin position="33"/>
        <end position="40"/>
    </location>
    <ligand>
        <name>ATP</name>
        <dbReference type="ChEBI" id="CHEBI:30616"/>
    </ligand>
</feature>
<dbReference type="Gene3D" id="3.40.50.300">
    <property type="entry name" value="P-loop containing nucleotide triphosphate hydrolases"/>
    <property type="match status" value="1"/>
</dbReference>
<keyword evidence="5" id="KW-0238">DNA-binding</keyword>
<dbReference type="RefSeq" id="WP_211560942.1">
    <property type="nucleotide sequence ID" value="NZ_JAGVRK010000001.1"/>
</dbReference>
<proteinExistence type="predicted"/>
<evidence type="ECO:0000256" key="1">
    <source>
        <dbReference type="ARBA" id="ARBA00022741"/>
    </source>
</evidence>
<evidence type="ECO:0000256" key="6">
    <source>
        <dbReference type="PROSITE-ProRule" id="PRU00560"/>
    </source>
</evidence>
<dbReference type="InterPro" id="IPR027417">
    <property type="entry name" value="P-loop_NTPase"/>
</dbReference>
<protein>
    <submittedName>
        <fullName evidence="8">UvrD-helicase domain-containing protein</fullName>
    </submittedName>
</protein>
<name>A0ABS5LII7_9BACI</name>
<dbReference type="PROSITE" id="PS51198">
    <property type="entry name" value="UVRD_HELICASE_ATP_BIND"/>
    <property type="match status" value="1"/>
</dbReference>
<keyword evidence="4 6" id="KW-0067">ATP-binding</keyword>
<evidence type="ECO:0000256" key="5">
    <source>
        <dbReference type="ARBA" id="ARBA00023125"/>
    </source>
</evidence>
<feature type="domain" description="UvrD-like helicase ATP-binding" evidence="7">
    <location>
        <begin position="12"/>
        <end position="291"/>
    </location>
</feature>
<evidence type="ECO:0000256" key="3">
    <source>
        <dbReference type="ARBA" id="ARBA00022806"/>
    </source>
</evidence>
<dbReference type="SUPFAM" id="SSF52540">
    <property type="entry name" value="P-loop containing nucleoside triphosphate hydrolases"/>
    <property type="match status" value="1"/>
</dbReference>
<dbReference type="EMBL" id="JAGVRK010000001">
    <property type="protein sequence ID" value="MBS2970528.1"/>
    <property type="molecule type" value="Genomic_DNA"/>
</dbReference>
<dbReference type="PANTHER" id="PTHR11070:SF2">
    <property type="entry name" value="ATP-DEPENDENT DNA HELICASE SRS2"/>
    <property type="match status" value="1"/>
</dbReference>
<dbReference type="InterPro" id="IPR014016">
    <property type="entry name" value="UvrD-like_ATP-bd"/>
</dbReference>
<dbReference type="PANTHER" id="PTHR11070">
    <property type="entry name" value="UVRD / RECB / PCRA DNA HELICASE FAMILY MEMBER"/>
    <property type="match status" value="1"/>
</dbReference>
<evidence type="ECO:0000313" key="9">
    <source>
        <dbReference type="Proteomes" id="UP000682403"/>
    </source>
</evidence>
<keyword evidence="2 6" id="KW-0378">Hydrolase</keyword>
<evidence type="ECO:0000313" key="8">
    <source>
        <dbReference type="EMBL" id="MBS2970528.1"/>
    </source>
</evidence>
<dbReference type="Proteomes" id="UP000682403">
    <property type="component" value="Unassembled WGS sequence"/>
</dbReference>
<keyword evidence="9" id="KW-1185">Reference proteome</keyword>
<comment type="caution">
    <text evidence="8">The sequence shown here is derived from an EMBL/GenBank/DDBJ whole genome shotgun (WGS) entry which is preliminary data.</text>
</comment>
<accession>A0ABS5LII7</accession>